<sequence length="175" mass="18837">MSFNAKNLSYDSNEPAFLRRLRAKHGGGDSARHERPLARPRKQVKNGEEDDQPTYVVEGSQDTLSKAEYEALMGTANDEKQDENEPASSPQPDLGADKPARGGNEVSEDVVPAKQKTAAIGGSNKRRLAKVVGEDGDDDGEPNVEDKGPAPTGKKPKAKKGKKVKLSFDEEVPGL</sequence>
<evidence type="ECO:0000259" key="2">
    <source>
        <dbReference type="Pfam" id="PF15377"/>
    </source>
</evidence>
<accession>A0ABR4B7Y3</accession>
<dbReference type="Proteomes" id="UP001590951">
    <property type="component" value="Unassembled WGS sequence"/>
</dbReference>
<evidence type="ECO:0000313" key="3">
    <source>
        <dbReference type="EMBL" id="KAL2053538.1"/>
    </source>
</evidence>
<dbReference type="EMBL" id="JBHFEH010000020">
    <property type="protein sequence ID" value="KAL2053538.1"/>
    <property type="molecule type" value="Genomic_DNA"/>
</dbReference>
<dbReference type="InterPro" id="IPR027911">
    <property type="entry name" value="DUF4604"/>
</dbReference>
<gene>
    <name evidence="3" type="ORF">ABVK25_006190</name>
</gene>
<proteinExistence type="predicted"/>
<feature type="compositionally biased region" description="Basic residues" evidence="1">
    <location>
        <begin position="154"/>
        <end position="165"/>
    </location>
</feature>
<dbReference type="Pfam" id="PF15377">
    <property type="entry name" value="DUF4604"/>
    <property type="match status" value="1"/>
</dbReference>
<name>A0ABR4B7Y3_9LECA</name>
<keyword evidence="4" id="KW-1185">Reference proteome</keyword>
<feature type="region of interest" description="Disordered" evidence="1">
    <location>
        <begin position="19"/>
        <end position="175"/>
    </location>
</feature>
<reference evidence="3 4" key="1">
    <citation type="submission" date="2024-09" db="EMBL/GenBank/DDBJ databases">
        <title>Rethinking Asexuality: The Enigmatic Case of Functional Sexual Genes in Lepraria (Stereocaulaceae).</title>
        <authorList>
            <person name="Doellman M."/>
            <person name="Sun Y."/>
            <person name="Barcenas-Pena A."/>
            <person name="Lumbsch H.T."/>
            <person name="Grewe F."/>
        </authorList>
    </citation>
    <scope>NUCLEOTIDE SEQUENCE [LARGE SCALE GENOMIC DNA]</scope>
    <source>
        <strain evidence="3 4">Grewe 0041</strain>
    </source>
</reference>
<organism evidence="3 4">
    <name type="scientific">Lepraria finkii</name>
    <dbReference type="NCBI Taxonomy" id="1340010"/>
    <lineage>
        <taxon>Eukaryota</taxon>
        <taxon>Fungi</taxon>
        <taxon>Dikarya</taxon>
        <taxon>Ascomycota</taxon>
        <taxon>Pezizomycotina</taxon>
        <taxon>Lecanoromycetes</taxon>
        <taxon>OSLEUM clade</taxon>
        <taxon>Lecanoromycetidae</taxon>
        <taxon>Lecanorales</taxon>
        <taxon>Lecanorineae</taxon>
        <taxon>Stereocaulaceae</taxon>
        <taxon>Lepraria</taxon>
    </lineage>
</organism>
<evidence type="ECO:0000313" key="4">
    <source>
        <dbReference type="Proteomes" id="UP001590951"/>
    </source>
</evidence>
<comment type="caution">
    <text evidence="3">The sequence shown here is derived from an EMBL/GenBank/DDBJ whole genome shotgun (WGS) entry which is preliminary data.</text>
</comment>
<feature type="compositionally biased region" description="Basic and acidic residues" evidence="1">
    <location>
        <begin position="26"/>
        <end position="37"/>
    </location>
</feature>
<feature type="domain" description="DUF4604" evidence="2">
    <location>
        <begin position="6"/>
        <end position="171"/>
    </location>
</feature>
<evidence type="ECO:0000256" key="1">
    <source>
        <dbReference type="SAM" id="MobiDB-lite"/>
    </source>
</evidence>
<protein>
    <recommendedName>
        <fullName evidence="2">DUF4604 domain-containing protein</fullName>
    </recommendedName>
</protein>
<feature type="compositionally biased region" description="Acidic residues" evidence="1">
    <location>
        <begin position="134"/>
        <end position="143"/>
    </location>
</feature>